<keyword evidence="3" id="KW-1185">Reference proteome</keyword>
<protein>
    <submittedName>
        <fullName evidence="2">PorT protein</fullName>
    </submittedName>
</protein>
<evidence type="ECO:0000313" key="3">
    <source>
        <dbReference type="Proteomes" id="UP000077013"/>
    </source>
</evidence>
<evidence type="ECO:0000259" key="1">
    <source>
        <dbReference type="Pfam" id="PF13568"/>
    </source>
</evidence>
<dbReference type="InterPro" id="IPR025665">
    <property type="entry name" value="Beta-barrel_OMP_2"/>
</dbReference>
<dbReference type="OrthoDB" id="1467485at2"/>
<gene>
    <name evidence="2" type="ORF">ULVI_13755</name>
</gene>
<dbReference type="EMBL" id="LRXL01000052">
    <property type="protein sequence ID" value="OAB76117.1"/>
    <property type="molecule type" value="Genomic_DNA"/>
</dbReference>
<proteinExistence type="predicted"/>
<dbReference type="STRING" id="1763537.ULVI_13755"/>
<evidence type="ECO:0000313" key="2">
    <source>
        <dbReference type="EMBL" id="OAB76117.1"/>
    </source>
</evidence>
<comment type="caution">
    <text evidence="2">The sequence shown here is derived from an EMBL/GenBank/DDBJ whole genome shotgun (WGS) entry which is preliminary data.</text>
</comment>
<dbReference type="RefSeq" id="WP_068593373.1">
    <property type="nucleotide sequence ID" value="NZ_LRXL01000052.1"/>
</dbReference>
<sequence length="240" mass="27603">MKHLIFTLTFLFFYQSADAQFGNKERIANDASGGKGDIDNLFLSWGYFLGFNSLDFNFDYKDQFGDLNTDVQVEKIGGFNVGLIGDLKINNYMNLRLEPGLYYTQRNLIYPGFEDEVDFLREVKSTYIHVPLLLKVSTKRLNNFKPFIVGGISTSVNLSSNETNPEDNQQGQFRTTRNSSFYELGFGVDLYFYYFKFTPSIRGVFGLKDELIQDEDPNSVYTSNIDKLSTRGIFVNFTFQ</sequence>
<organism evidence="2 3">
    <name type="scientific">Cochleicola gelatinilyticus</name>
    <dbReference type="NCBI Taxonomy" id="1763537"/>
    <lineage>
        <taxon>Bacteria</taxon>
        <taxon>Pseudomonadati</taxon>
        <taxon>Bacteroidota</taxon>
        <taxon>Flavobacteriia</taxon>
        <taxon>Flavobacteriales</taxon>
        <taxon>Flavobacteriaceae</taxon>
        <taxon>Cochleicola</taxon>
    </lineage>
</organism>
<reference evidence="2 3" key="1">
    <citation type="submission" date="2016-02" db="EMBL/GenBank/DDBJ databases">
        <title>Ulvibacter sp. LPB0005, isolated from Thais luteostoma.</title>
        <authorList>
            <person name="Shin S.-K."/>
            <person name="Yi H."/>
        </authorList>
    </citation>
    <scope>NUCLEOTIDE SEQUENCE [LARGE SCALE GENOMIC DNA]</scope>
    <source>
        <strain evidence="2 3">LPB0005</strain>
    </source>
</reference>
<accession>A0A167F2C9</accession>
<dbReference type="AlphaFoldDB" id="A0A167F2C9"/>
<feature type="domain" description="Outer membrane protein beta-barrel" evidence="1">
    <location>
        <begin position="41"/>
        <end position="210"/>
    </location>
</feature>
<dbReference type="Proteomes" id="UP000077013">
    <property type="component" value="Unassembled WGS sequence"/>
</dbReference>
<dbReference type="Pfam" id="PF13568">
    <property type="entry name" value="OMP_b-brl_2"/>
    <property type="match status" value="1"/>
</dbReference>
<name>A0A167F2C9_9FLAO</name>